<reference evidence="1 2" key="1">
    <citation type="submission" date="2021-03" db="EMBL/GenBank/DDBJ databases">
        <title>Clinical course, treatment and visual outcome of an outbreak of Burkholderia contaminans endophthalmitis following cataract surgery.</title>
        <authorList>
            <person name="Lind C."/>
            <person name="Olsen K."/>
            <person name="Angelsen N.K."/>
            <person name="Krefting E.A."/>
            <person name="Fossen K."/>
            <person name="Gravningen K."/>
            <person name="Depoorter E."/>
            <person name="Vandamme P."/>
            <person name="Bertelsen G."/>
        </authorList>
    </citation>
    <scope>NUCLEOTIDE SEQUENCE [LARGE SCALE GENOMIC DNA]</scope>
    <source>
        <strain evidence="1 2">51242556</strain>
    </source>
</reference>
<protein>
    <submittedName>
        <fullName evidence="1">Uncharacterized protein</fullName>
    </submittedName>
</protein>
<feature type="non-terminal residue" evidence="1">
    <location>
        <position position="1"/>
    </location>
</feature>
<gene>
    <name evidence="1" type="ORF">J4M89_06115</name>
</gene>
<evidence type="ECO:0000313" key="1">
    <source>
        <dbReference type="EMBL" id="MBO1828952.1"/>
    </source>
</evidence>
<comment type="caution">
    <text evidence="1">The sequence shown here is derived from an EMBL/GenBank/DDBJ whole genome shotgun (WGS) entry which is preliminary data.</text>
</comment>
<dbReference type="Proteomes" id="UP000664048">
    <property type="component" value="Unassembled WGS sequence"/>
</dbReference>
<keyword evidence="2" id="KW-1185">Reference proteome</keyword>
<sequence>KQCLPRSIPISDTVSMMALQKDKILTQRSPLSEDRADHPIKPAGRLALAGGQRHLGQTRAGVA</sequence>
<proteinExistence type="predicted"/>
<dbReference type="EMBL" id="JAGEMX010000002">
    <property type="protein sequence ID" value="MBO1828952.1"/>
    <property type="molecule type" value="Genomic_DNA"/>
</dbReference>
<evidence type="ECO:0000313" key="2">
    <source>
        <dbReference type="Proteomes" id="UP000664048"/>
    </source>
</evidence>
<organism evidence="1 2">
    <name type="scientific">Burkholderia contaminans</name>
    <dbReference type="NCBI Taxonomy" id="488447"/>
    <lineage>
        <taxon>Bacteria</taxon>
        <taxon>Pseudomonadati</taxon>
        <taxon>Pseudomonadota</taxon>
        <taxon>Betaproteobacteria</taxon>
        <taxon>Burkholderiales</taxon>
        <taxon>Burkholderiaceae</taxon>
        <taxon>Burkholderia</taxon>
        <taxon>Burkholderia cepacia complex</taxon>
    </lineage>
</organism>
<accession>A0ABS3P9N9</accession>
<dbReference type="RefSeq" id="WP_208057172.1">
    <property type="nucleotide sequence ID" value="NZ_JAENHZ010000001.1"/>
</dbReference>
<name>A0ABS3P9N9_9BURK</name>